<dbReference type="KEGG" id="acd:AOLE_18350"/>
<proteinExistence type="predicted"/>
<gene>
    <name evidence="1" type="ordered locus">AOLE_18350</name>
</gene>
<evidence type="ECO:0000313" key="2">
    <source>
        <dbReference type="Proteomes" id="UP000000392"/>
    </source>
</evidence>
<reference evidence="1 2" key="1">
    <citation type="journal article" date="2010" name="J. Bacteriol.">
        <title>Complete genome sequence of the diesel-degrading Acinetobacter sp. strain DR1.</title>
        <authorList>
            <person name="Jung J."/>
            <person name="Baek J.H."/>
            <person name="Park W."/>
        </authorList>
    </citation>
    <scope>NUCLEOTIDE SEQUENCE [LARGE SCALE GENOMIC DNA]</scope>
    <source>
        <strain evidence="2">JCM 16667 / KCTC 23045 / DR1</strain>
    </source>
</reference>
<dbReference type="AlphaFoldDB" id="A0AAN0UEX7"/>
<dbReference type="EMBL" id="CP002080">
    <property type="protein sequence ID" value="ADI92552.1"/>
    <property type="molecule type" value="Genomic_DNA"/>
</dbReference>
<protein>
    <submittedName>
        <fullName evidence="1">Uncharacterized protein</fullName>
    </submittedName>
</protein>
<name>A0AAN0UEX7_ACISD</name>
<dbReference type="Proteomes" id="UP000000392">
    <property type="component" value="Chromosome"/>
</dbReference>
<organism evidence="1 2">
    <name type="scientific">Acinetobacter oleivorans (strain JCM 16667 / KCTC 23045 / DR1)</name>
    <dbReference type="NCBI Taxonomy" id="436717"/>
    <lineage>
        <taxon>Bacteria</taxon>
        <taxon>Pseudomonadati</taxon>
        <taxon>Pseudomonadota</taxon>
        <taxon>Gammaproteobacteria</taxon>
        <taxon>Moraxellales</taxon>
        <taxon>Moraxellaceae</taxon>
        <taxon>Acinetobacter</taxon>
    </lineage>
</organism>
<evidence type="ECO:0000313" key="1">
    <source>
        <dbReference type="EMBL" id="ADI92552.1"/>
    </source>
</evidence>
<sequence>MFIISKCTRVLFYFIVFYEFIFIQNKQGFQYKTSLISKLMKRVDSKHGIGTAIAKA</sequence>
<accession>A0AAN0UEX7</accession>